<feature type="transmembrane region" description="Helical" evidence="1">
    <location>
        <begin position="96"/>
        <end position="117"/>
    </location>
</feature>
<keyword evidence="1" id="KW-1133">Transmembrane helix</keyword>
<dbReference type="AlphaFoldDB" id="A0A1Y1JPR7"/>
<organism evidence="2 3">
    <name type="scientific">Plasmodium gonderi</name>
    <dbReference type="NCBI Taxonomy" id="77519"/>
    <lineage>
        <taxon>Eukaryota</taxon>
        <taxon>Sar</taxon>
        <taxon>Alveolata</taxon>
        <taxon>Apicomplexa</taxon>
        <taxon>Aconoidasida</taxon>
        <taxon>Haemosporida</taxon>
        <taxon>Plasmodiidae</taxon>
        <taxon>Plasmodium</taxon>
        <taxon>Plasmodium (Plasmodium)</taxon>
    </lineage>
</organism>
<sequence>MVENIETVVLCANSKSKLIIEICEGYIKNWILFPFNGVEKILTEYNWFSKIIRKIDELNVEKEKINVEYIESLEIKREGAHVLMNTVIDHVTNTGISIGTVFITFSILIILFILYKYTKYFSFLKRRLRILRRALNKYNKNNLDLIGTIDFEYKNSVDDRYIIAYS</sequence>
<name>A0A1Y1JPR7_PLAGO</name>
<dbReference type="Proteomes" id="UP000195521">
    <property type="component" value="Unassembled WGS sequence"/>
</dbReference>
<reference evidence="3" key="1">
    <citation type="submission" date="2017-04" db="EMBL/GenBank/DDBJ databases">
        <title>Plasmodium gonderi genome.</title>
        <authorList>
            <person name="Arisue N."/>
            <person name="Honma H."/>
            <person name="Kawai S."/>
            <person name="Tougan T."/>
            <person name="Tanabe K."/>
            <person name="Horii T."/>
        </authorList>
    </citation>
    <scope>NUCLEOTIDE SEQUENCE [LARGE SCALE GENOMIC DNA]</scope>
    <source>
        <strain evidence="3">ATCC 30045</strain>
    </source>
</reference>
<gene>
    <name evidence="2" type="ORF">PGO_003155</name>
</gene>
<keyword evidence="3" id="KW-1185">Reference proteome</keyword>
<dbReference type="GeneID" id="39745279"/>
<evidence type="ECO:0000313" key="2">
    <source>
        <dbReference type="EMBL" id="GAW84471.1"/>
    </source>
</evidence>
<dbReference type="EMBL" id="BDQF01000339">
    <property type="protein sequence ID" value="GAW84471.1"/>
    <property type="molecule type" value="Genomic_DNA"/>
</dbReference>
<evidence type="ECO:0000313" key="3">
    <source>
        <dbReference type="Proteomes" id="UP000195521"/>
    </source>
</evidence>
<keyword evidence="1" id="KW-0812">Transmembrane</keyword>
<protein>
    <submittedName>
        <fullName evidence="2">Variable surface protein</fullName>
    </submittedName>
</protein>
<proteinExistence type="predicted"/>
<accession>A0A1Y1JPR7</accession>
<keyword evidence="1" id="KW-0472">Membrane</keyword>
<comment type="caution">
    <text evidence="2">The sequence shown here is derived from an EMBL/GenBank/DDBJ whole genome shotgun (WGS) entry which is preliminary data.</text>
</comment>
<evidence type="ECO:0000256" key="1">
    <source>
        <dbReference type="SAM" id="Phobius"/>
    </source>
</evidence>
<dbReference type="RefSeq" id="XP_028547060.1">
    <property type="nucleotide sequence ID" value="XM_028691259.1"/>
</dbReference>